<organism evidence="4 5">
    <name type="scientific">Malus domestica</name>
    <name type="common">Apple</name>
    <name type="synonym">Pyrus malus</name>
    <dbReference type="NCBI Taxonomy" id="3750"/>
    <lineage>
        <taxon>Eukaryota</taxon>
        <taxon>Viridiplantae</taxon>
        <taxon>Streptophyta</taxon>
        <taxon>Embryophyta</taxon>
        <taxon>Tracheophyta</taxon>
        <taxon>Spermatophyta</taxon>
        <taxon>Magnoliopsida</taxon>
        <taxon>eudicotyledons</taxon>
        <taxon>Gunneridae</taxon>
        <taxon>Pentapetalae</taxon>
        <taxon>rosids</taxon>
        <taxon>fabids</taxon>
        <taxon>Rosales</taxon>
        <taxon>Rosaceae</taxon>
        <taxon>Amygdaloideae</taxon>
        <taxon>Maleae</taxon>
        <taxon>Malus</taxon>
    </lineage>
</organism>
<keyword evidence="5" id="KW-1185">Reference proteome</keyword>
<evidence type="ECO:0000259" key="3">
    <source>
        <dbReference type="Pfam" id="PF20160"/>
    </source>
</evidence>
<feature type="domain" description="C-JID" evidence="3">
    <location>
        <begin position="8"/>
        <end position="149"/>
    </location>
</feature>
<reference evidence="4 5" key="1">
    <citation type="submission" date="2018-10" db="EMBL/GenBank/DDBJ databases">
        <title>A high-quality apple genome assembly.</title>
        <authorList>
            <person name="Hu J."/>
        </authorList>
    </citation>
    <scope>NUCLEOTIDE SEQUENCE [LARGE SCALE GENOMIC DNA]</scope>
    <source>
        <strain evidence="5">cv. HFTH1</strain>
        <tissue evidence="4">Young leaf</tissue>
    </source>
</reference>
<comment type="caution">
    <text evidence="4">The sequence shown here is derived from an EMBL/GenBank/DDBJ whole genome shotgun (WGS) entry which is preliminary data.</text>
</comment>
<evidence type="ECO:0000256" key="1">
    <source>
        <dbReference type="ARBA" id="ARBA00022614"/>
    </source>
</evidence>
<evidence type="ECO:0000313" key="4">
    <source>
        <dbReference type="EMBL" id="RXH97692.1"/>
    </source>
</evidence>
<dbReference type="InterPro" id="IPR045344">
    <property type="entry name" value="C-JID"/>
</dbReference>
<name>A0A498JW33_MALDO</name>
<keyword evidence="1" id="KW-0433">Leucine-rich repeat</keyword>
<gene>
    <name evidence="4" type="ORF">DVH24_010017</name>
</gene>
<proteinExistence type="predicted"/>
<evidence type="ECO:0000313" key="5">
    <source>
        <dbReference type="Proteomes" id="UP000290289"/>
    </source>
</evidence>
<protein>
    <recommendedName>
        <fullName evidence="3">C-JID domain-containing protein</fullName>
    </recommendedName>
</protein>
<accession>A0A498JW33</accession>
<dbReference type="Pfam" id="PF20160">
    <property type="entry name" value="C-JID"/>
    <property type="match status" value="1"/>
</dbReference>
<evidence type="ECO:0000256" key="2">
    <source>
        <dbReference type="ARBA" id="ARBA00022737"/>
    </source>
</evidence>
<dbReference type="AlphaFoldDB" id="A0A498JW33"/>
<dbReference type="Proteomes" id="UP000290289">
    <property type="component" value="Chromosome 5"/>
</dbReference>
<sequence>MCGKSNSKWFCHQNKGSSITIKLPPDWYGADFLGFAFSIVVTDYVKIECKCNFKTNSGESHEIIYPSVIPFNKREGRLSDFHFSHIFVWYSAFALGEGANLNLSTSFYKLVTEARFELNAVKHYFSHEIAVQRMVTKCGICLLYAQDVETIKLGGTTRSQNILGCDIHTPSFTSLTPLINFCPLIFFNSSDLTAEN</sequence>
<dbReference type="EMBL" id="RDQH01000331">
    <property type="protein sequence ID" value="RXH97692.1"/>
    <property type="molecule type" value="Genomic_DNA"/>
</dbReference>
<keyword evidence="2" id="KW-0677">Repeat</keyword>